<keyword evidence="6" id="KW-1185">Reference proteome</keyword>
<dbReference type="PANTHER" id="PTHR30576">
    <property type="entry name" value="COLANIC BIOSYNTHESIS UDP-GLUCOSE LIPID CARRIER TRANSFERASE"/>
    <property type="match status" value="1"/>
</dbReference>
<evidence type="ECO:0000313" key="6">
    <source>
        <dbReference type="Proteomes" id="UP000246132"/>
    </source>
</evidence>
<dbReference type="RefSeq" id="WP_109769097.1">
    <property type="nucleotide sequence ID" value="NZ_QFWV02000007.1"/>
</dbReference>
<keyword evidence="3" id="KW-0472">Membrane</keyword>
<evidence type="ECO:0000256" key="2">
    <source>
        <dbReference type="ARBA" id="ARBA00023169"/>
    </source>
</evidence>
<dbReference type="GO" id="GO:0000271">
    <property type="term" value="P:polysaccharide biosynthetic process"/>
    <property type="evidence" value="ECO:0007669"/>
    <property type="project" value="UniProtKB-KW"/>
</dbReference>
<organism evidence="5 6">
    <name type="scientific">Oceaniradius stylonematis</name>
    <dbReference type="NCBI Taxonomy" id="2184161"/>
    <lineage>
        <taxon>Bacteria</taxon>
        <taxon>Pseudomonadati</taxon>
        <taxon>Pseudomonadota</taxon>
        <taxon>Alphaproteobacteria</taxon>
        <taxon>Hyphomicrobiales</taxon>
        <taxon>Ahrensiaceae</taxon>
        <taxon>Oceaniradius</taxon>
    </lineage>
</organism>
<dbReference type="OrthoDB" id="9808602at2"/>
<evidence type="ECO:0000313" key="5">
    <source>
        <dbReference type="EMBL" id="RKF06515.1"/>
    </source>
</evidence>
<protein>
    <submittedName>
        <fullName evidence="5">Sugar transferase</fullName>
    </submittedName>
</protein>
<feature type="transmembrane region" description="Helical" evidence="3">
    <location>
        <begin position="7"/>
        <end position="29"/>
    </location>
</feature>
<evidence type="ECO:0000256" key="1">
    <source>
        <dbReference type="ARBA" id="ARBA00006464"/>
    </source>
</evidence>
<comment type="similarity">
    <text evidence="1">Belongs to the bacterial sugar transferase family.</text>
</comment>
<keyword evidence="2" id="KW-0270">Exopolysaccharide synthesis</keyword>
<dbReference type="EMBL" id="QFWV02000007">
    <property type="protein sequence ID" value="RKF06515.1"/>
    <property type="molecule type" value="Genomic_DNA"/>
</dbReference>
<dbReference type="AlphaFoldDB" id="A0A3A8A9C1"/>
<name>A0A3A8A9C1_9HYPH</name>
<proteinExistence type="inferred from homology"/>
<dbReference type="PANTHER" id="PTHR30576:SF20">
    <property type="entry name" value="QUINOVOSAMINEPHOSPHOTRANSFERAE-RELATED"/>
    <property type="match status" value="1"/>
</dbReference>
<accession>A0A3A8A9C1</accession>
<feature type="domain" description="Bacterial sugar transferase" evidence="4">
    <location>
        <begin position="2"/>
        <end position="194"/>
    </location>
</feature>
<keyword evidence="5" id="KW-0808">Transferase</keyword>
<evidence type="ECO:0000259" key="4">
    <source>
        <dbReference type="Pfam" id="PF02397"/>
    </source>
</evidence>
<keyword evidence="3" id="KW-0812">Transmembrane</keyword>
<evidence type="ECO:0000256" key="3">
    <source>
        <dbReference type="SAM" id="Phobius"/>
    </source>
</evidence>
<dbReference type="Proteomes" id="UP000246132">
    <property type="component" value="Unassembled WGS sequence"/>
</dbReference>
<dbReference type="Pfam" id="PF02397">
    <property type="entry name" value="Bac_transf"/>
    <property type="match status" value="1"/>
</dbReference>
<comment type="caution">
    <text evidence="5">The sequence shown here is derived from an EMBL/GenBank/DDBJ whole genome shotgun (WGS) entry which is preliminary data.</text>
</comment>
<reference evidence="5 6" key="1">
    <citation type="journal article" date="2018" name="Int. J. Syst. Bacteriol.">
        <title>Oceaniradius stylonemae gen. nov., sp. nov., isolated from a red alga, Stylonema cornu-cervi.</title>
        <authorList>
            <person name="Jeong S."/>
        </authorList>
    </citation>
    <scope>NUCLEOTIDE SEQUENCE [LARGE SCALE GENOMIC DNA]</scope>
    <source>
        <strain evidence="5 6">StC1</strain>
    </source>
</reference>
<dbReference type="InterPro" id="IPR003362">
    <property type="entry name" value="Bact_transf"/>
</dbReference>
<keyword evidence="3" id="KW-1133">Transmembrane helix</keyword>
<dbReference type="GO" id="GO:0016780">
    <property type="term" value="F:phosphotransferase activity, for other substituted phosphate groups"/>
    <property type="evidence" value="ECO:0007669"/>
    <property type="project" value="TreeGrafter"/>
</dbReference>
<gene>
    <name evidence="5" type="ORF">DEM25_013095</name>
</gene>
<sequence>MKRLFDVVASLAGLVLLSPVLLVLMFLVWRQDGHSPIYQGVRAARNGGTFKMNKLRSMVVHADKTGVESTGAADTRITPLGHFIRRWKIDEFTQLWNVLKGDMSLVGPRPNTVKAVEGYTERERGLLAVRPGITDFASIVFSDEGEIIKDADDPDAAYDKLIRPWKGRLGLIYAEHVNVLLDIKLIWLTIVAIIDKPAALKGVERELRRLGVDQEVIAVSRRDRPLVPAAPLS</sequence>